<evidence type="ECO:0000256" key="10">
    <source>
        <dbReference type="ARBA" id="ARBA00022801"/>
    </source>
</evidence>
<keyword evidence="10" id="KW-0378">Hydrolase</keyword>
<sequence length="780" mass="89005">YSTPKETVKLVLLFPLSLCLRGLVDRSYKIWCTVDNGRSFALRQSQVFTSALCPNIIAAMRQFLRLLTSSTPRNLLLASASGILLTGTVVTALPPKQLLVQRRYAGSDAPPIEKTSGDDLNALGIHLRVYQYHNCPFCSKLRAFLQYFGLSYELVEVNPLNKKQIGFSDYKKVPIVTFDHGGTIQLNDSSLIISFLQSRLLNPQESFESLLNFYHSTLVEEGKRKGREVLCPNKYRLMLPEHTAKVNDEALKEEMKWRQWVDDKFVHLISPNVYRNLNEAFEAFRWFSEVSDWDKVFSTWERLMIVYAGATAMFFVSKRLQKKYNLKTNLRESLYEGCNEWLDAIGPSRPFLGGQQPNLADIVSSGSHMSKAIWCSIFVSIVSMLVGCLLLPKWLNDPPLPEVSDGYFGEGAWKADNELVVPLRISVADSELDDLRQRLERSIIPDSIEDAKLDYGLTGDILTKIRNYWLNEYDWRKAEESLNAFNHYQTEIEGLSIHFIHEKPPADKYNHVYPILLVHGWPSSFFEYAKLIKMLTDPLSEGLESDRSNAIAFQVIVPSLPGYAFSQAPKKRGCGTLATARIFAKLMDRLNLKRYILQGTDWGSIVTTTMAQLYPDRIIGLHVNMVVVIPFIYPKLWPMLLYDAAVNILFKPKKDSFTNKLISTSLFSKSSLTTETGYMHIQATKPDSIGVAMIDSPMGLAAYILEKYSCWSHRDYTNRPLGGLAEFTMDELITQVMIYWVTKSTPSSMRYYKEFFDNKNHSILLRYEVFALSQLVTTLL</sequence>
<dbReference type="Gene3D" id="3.40.30.10">
    <property type="entry name" value="Glutaredoxin"/>
    <property type="match status" value="1"/>
</dbReference>
<keyword evidence="8" id="KW-0812">Transmembrane</keyword>
<keyword evidence="14" id="KW-0472">Membrane</keyword>
<dbReference type="Pfam" id="PF13417">
    <property type="entry name" value="GST_N_3"/>
    <property type="match status" value="1"/>
</dbReference>
<evidence type="ECO:0000256" key="11">
    <source>
        <dbReference type="ARBA" id="ARBA00022832"/>
    </source>
</evidence>
<comment type="catalytic activity">
    <reaction evidence="18">
        <text>prostaglandin H2 = prostaglandin E2</text>
        <dbReference type="Rhea" id="RHEA:12893"/>
        <dbReference type="ChEBI" id="CHEBI:57405"/>
        <dbReference type="ChEBI" id="CHEBI:606564"/>
        <dbReference type="EC" id="5.3.99.3"/>
    </reaction>
    <physiologicalReaction direction="left-to-right" evidence="18">
        <dbReference type="Rhea" id="RHEA:12894"/>
    </physiologicalReaction>
</comment>
<evidence type="ECO:0000256" key="19">
    <source>
        <dbReference type="ARBA" id="ARBA00031041"/>
    </source>
</evidence>
<dbReference type="InterPro" id="IPR010497">
    <property type="entry name" value="Epoxide_hydro_N"/>
</dbReference>
<evidence type="ECO:0000256" key="6">
    <source>
        <dbReference type="ARBA" id="ARBA00022516"/>
    </source>
</evidence>
<evidence type="ECO:0000259" key="23">
    <source>
        <dbReference type="Pfam" id="PF13417"/>
    </source>
</evidence>
<keyword evidence="15" id="KW-0275">Fatty acid biosynthesis</keyword>
<dbReference type="SUPFAM" id="SSF52833">
    <property type="entry name" value="Thioredoxin-like"/>
    <property type="match status" value="1"/>
</dbReference>
<accession>A0A085LQW6</accession>
<dbReference type="EMBL" id="KL363330">
    <property type="protein sequence ID" value="KFD47362.1"/>
    <property type="molecule type" value="Genomic_DNA"/>
</dbReference>
<evidence type="ECO:0000256" key="15">
    <source>
        <dbReference type="ARBA" id="ARBA00023160"/>
    </source>
</evidence>
<evidence type="ECO:0000256" key="18">
    <source>
        <dbReference type="ARBA" id="ARBA00023931"/>
    </source>
</evidence>
<evidence type="ECO:0000256" key="8">
    <source>
        <dbReference type="ARBA" id="ARBA00022692"/>
    </source>
</evidence>
<dbReference type="InterPro" id="IPR036249">
    <property type="entry name" value="Thioredoxin-like_sf"/>
</dbReference>
<dbReference type="InterPro" id="IPR040079">
    <property type="entry name" value="Glutathione_S-Trfase"/>
</dbReference>
<feature type="signal peptide" evidence="21">
    <location>
        <begin position="1"/>
        <end position="19"/>
    </location>
</feature>
<evidence type="ECO:0000313" key="25">
    <source>
        <dbReference type="Proteomes" id="UP000030764"/>
    </source>
</evidence>
<evidence type="ECO:0000256" key="7">
    <source>
        <dbReference type="ARBA" id="ARBA00022585"/>
    </source>
</evidence>
<dbReference type="PRINTS" id="PR00412">
    <property type="entry name" value="EPOXHYDRLASE"/>
</dbReference>
<evidence type="ECO:0000256" key="5">
    <source>
        <dbReference type="ARBA" id="ARBA00022501"/>
    </source>
</evidence>
<evidence type="ECO:0000259" key="22">
    <source>
        <dbReference type="Pfam" id="PF06441"/>
    </source>
</evidence>
<dbReference type="EC" id="5.3.99.3" evidence="3"/>
<keyword evidence="7" id="KW-0643">Prostaglandin biosynthesis</keyword>
<dbReference type="SFLD" id="SFLDS00019">
    <property type="entry name" value="Glutathione_Transferase_(cytos"/>
    <property type="match status" value="1"/>
</dbReference>
<dbReference type="Pfam" id="PF06441">
    <property type="entry name" value="EHN"/>
    <property type="match status" value="1"/>
</dbReference>
<organism evidence="24 25">
    <name type="scientific">Trichuris suis</name>
    <name type="common">pig whipworm</name>
    <dbReference type="NCBI Taxonomy" id="68888"/>
    <lineage>
        <taxon>Eukaryota</taxon>
        <taxon>Metazoa</taxon>
        <taxon>Ecdysozoa</taxon>
        <taxon>Nematoda</taxon>
        <taxon>Enoplea</taxon>
        <taxon>Dorylaimia</taxon>
        <taxon>Trichinellida</taxon>
        <taxon>Trichuridae</taxon>
        <taxon>Trichuris</taxon>
    </lineage>
</organism>
<feature type="domain" description="Epoxide hydrolase N-terminal" evidence="22">
    <location>
        <begin position="422"/>
        <end position="528"/>
    </location>
</feature>
<comment type="subcellular location">
    <subcellularLocation>
        <location evidence="20">Endomembrane system</location>
        <topology evidence="20">Single-pass membrane protein</topology>
    </subcellularLocation>
</comment>
<protein>
    <recommendedName>
        <fullName evidence="4">Prostaglandin E synthase 2</fullName>
        <ecNumber evidence="3">5.3.99.3</ecNumber>
    </recommendedName>
    <alternativeName>
        <fullName evidence="19">Microsomal prostaglandin E synthase 2</fullName>
    </alternativeName>
</protein>
<dbReference type="UniPathway" id="UPA00662"/>
<dbReference type="SFLD" id="SFLDG01182">
    <property type="entry name" value="Prostaglandin_E_synthase_like"/>
    <property type="match status" value="1"/>
</dbReference>
<keyword evidence="13" id="KW-0443">Lipid metabolism</keyword>
<dbReference type="SUPFAM" id="SSF47616">
    <property type="entry name" value="GST C-terminal domain-like"/>
    <property type="match status" value="1"/>
</dbReference>
<evidence type="ECO:0000256" key="17">
    <source>
        <dbReference type="ARBA" id="ARBA00023930"/>
    </source>
</evidence>
<evidence type="ECO:0000256" key="1">
    <source>
        <dbReference type="ARBA" id="ARBA00004702"/>
    </source>
</evidence>
<dbReference type="SUPFAM" id="SSF53474">
    <property type="entry name" value="alpha/beta-Hydrolases"/>
    <property type="match status" value="1"/>
</dbReference>
<gene>
    <name evidence="24" type="ORF">M513_11777</name>
</gene>
<dbReference type="AlphaFoldDB" id="A0A085LQW6"/>
<dbReference type="GO" id="GO:0012505">
    <property type="term" value="C:endomembrane system"/>
    <property type="evidence" value="ECO:0007669"/>
    <property type="project" value="UniProtKB-SubCell"/>
</dbReference>
<dbReference type="GO" id="GO:0001516">
    <property type="term" value="P:prostaglandin biosynthetic process"/>
    <property type="evidence" value="ECO:0007669"/>
    <property type="project" value="UniProtKB-UniPathway"/>
</dbReference>
<dbReference type="Gene3D" id="3.40.50.1820">
    <property type="entry name" value="alpha/beta hydrolase"/>
    <property type="match status" value="1"/>
</dbReference>
<dbReference type="Proteomes" id="UP000030764">
    <property type="component" value="Unassembled WGS sequence"/>
</dbReference>
<dbReference type="PANTHER" id="PTHR21661">
    <property type="entry name" value="EPOXIDE HYDROLASE 1-RELATED"/>
    <property type="match status" value="1"/>
</dbReference>
<evidence type="ECO:0000256" key="14">
    <source>
        <dbReference type="ARBA" id="ARBA00023136"/>
    </source>
</evidence>
<comment type="pathway">
    <text evidence="1">Lipid metabolism; prostaglandin biosynthesis.</text>
</comment>
<evidence type="ECO:0000313" key="24">
    <source>
        <dbReference type="EMBL" id="KFD47362.1"/>
    </source>
</evidence>
<evidence type="ECO:0000256" key="12">
    <source>
        <dbReference type="ARBA" id="ARBA00022989"/>
    </source>
</evidence>
<evidence type="ECO:0000256" key="9">
    <source>
        <dbReference type="ARBA" id="ARBA00022797"/>
    </source>
</evidence>
<comment type="similarity">
    <text evidence="2">Belongs to the peptidase S33 family.</text>
</comment>
<dbReference type="InterPro" id="IPR036282">
    <property type="entry name" value="Glutathione-S-Trfase_C_sf"/>
</dbReference>
<keyword evidence="11" id="KW-0276">Fatty acid metabolism</keyword>
<keyword evidence="21" id="KW-0732">Signal</keyword>
<name>A0A085LQW6_9BILA</name>
<evidence type="ECO:0000256" key="21">
    <source>
        <dbReference type="SAM" id="SignalP"/>
    </source>
</evidence>
<dbReference type="InterPro" id="IPR000639">
    <property type="entry name" value="Epox_hydrolase-like"/>
</dbReference>
<feature type="chain" id="PRO_5001794683" description="Prostaglandin E synthase 2" evidence="21">
    <location>
        <begin position="20"/>
        <end position="780"/>
    </location>
</feature>
<keyword evidence="5" id="KW-0644">Prostaglandin metabolism</keyword>
<dbReference type="GO" id="GO:0097176">
    <property type="term" value="P:epoxide metabolic process"/>
    <property type="evidence" value="ECO:0007669"/>
    <property type="project" value="TreeGrafter"/>
</dbReference>
<keyword evidence="6" id="KW-0444">Lipid biosynthesis</keyword>
<dbReference type="InterPro" id="IPR029058">
    <property type="entry name" value="AB_hydrolase_fold"/>
</dbReference>
<evidence type="ECO:0000256" key="2">
    <source>
        <dbReference type="ARBA" id="ARBA00010088"/>
    </source>
</evidence>
<evidence type="ECO:0000256" key="16">
    <source>
        <dbReference type="ARBA" id="ARBA00023235"/>
    </source>
</evidence>
<feature type="non-terminal residue" evidence="24">
    <location>
        <position position="1"/>
    </location>
</feature>
<dbReference type="Gene3D" id="1.20.1050.10">
    <property type="match status" value="1"/>
</dbReference>
<keyword evidence="25" id="KW-1185">Reference proteome</keyword>
<dbReference type="GO" id="GO:0004301">
    <property type="term" value="F:epoxide hydrolase activity"/>
    <property type="evidence" value="ECO:0007669"/>
    <property type="project" value="TreeGrafter"/>
</dbReference>
<reference evidence="24 25" key="1">
    <citation type="journal article" date="2014" name="Nat. Genet.">
        <title>Genome and transcriptome of the porcine whipworm Trichuris suis.</title>
        <authorList>
            <person name="Jex A.R."/>
            <person name="Nejsum P."/>
            <person name="Schwarz E.M."/>
            <person name="Hu L."/>
            <person name="Young N.D."/>
            <person name="Hall R.S."/>
            <person name="Korhonen P.K."/>
            <person name="Liao S."/>
            <person name="Thamsborg S."/>
            <person name="Xia J."/>
            <person name="Xu P."/>
            <person name="Wang S."/>
            <person name="Scheerlinck J.P."/>
            <person name="Hofmann A."/>
            <person name="Sternberg P.W."/>
            <person name="Wang J."/>
            <person name="Gasser R.B."/>
        </authorList>
    </citation>
    <scope>NUCLEOTIDE SEQUENCE [LARGE SCALE GENOMIC DNA]</scope>
    <source>
        <strain evidence="24">DCEP-RM93M</strain>
    </source>
</reference>
<evidence type="ECO:0000256" key="20">
    <source>
        <dbReference type="ARBA" id="ARBA00037847"/>
    </source>
</evidence>
<feature type="domain" description="GST N-terminal" evidence="23">
    <location>
        <begin position="130"/>
        <end position="198"/>
    </location>
</feature>
<keyword evidence="16" id="KW-0413">Isomerase</keyword>
<dbReference type="GO" id="GO:0050220">
    <property type="term" value="F:prostaglandin-E synthase activity"/>
    <property type="evidence" value="ECO:0007669"/>
    <property type="project" value="UniProtKB-EC"/>
</dbReference>
<comment type="catalytic activity">
    <reaction evidence="17">
        <text>prostaglandin H2 = (12S)-hydroxy-(5Z,8E,10E)-heptadecatrienoate + malonaldehyde</text>
        <dbReference type="Rhea" id="RHEA:48644"/>
        <dbReference type="ChEBI" id="CHEBI:57405"/>
        <dbReference type="ChEBI" id="CHEBI:90694"/>
        <dbReference type="ChEBI" id="CHEBI:566274"/>
    </reaction>
    <physiologicalReaction direction="left-to-right" evidence="17">
        <dbReference type="Rhea" id="RHEA:48645"/>
    </physiologicalReaction>
</comment>
<dbReference type="SFLD" id="SFLDG01203">
    <property type="entry name" value="Prostaglandin_E_synthase_like1"/>
    <property type="match status" value="1"/>
</dbReference>
<keyword evidence="9" id="KW-0058">Aromatic hydrocarbons catabolism</keyword>
<evidence type="ECO:0000256" key="3">
    <source>
        <dbReference type="ARBA" id="ARBA00012203"/>
    </source>
</evidence>
<dbReference type="PANTHER" id="PTHR21661:SF35">
    <property type="entry name" value="EPOXIDE HYDROLASE"/>
    <property type="match status" value="1"/>
</dbReference>
<dbReference type="InterPro" id="IPR004045">
    <property type="entry name" value="Glutathione_S-Trfase_N"/>
</dbReference>
<keyword evidence="12" id="KW-1133">Transmembrane helix</keyword>
<dbReference type="InterPro" id="IPR034334">
    <property type="entry name" value="PGES2"/>
</dbReference>
<proteinExistence type="inferred from homology"/>
<evidence type="ECO:0000256" key="13">
    <source>
        <dbReference type="ARBA" id="ARBA00023098"/>
    </source>
</evidence>
<dbReference type="InterPro" id="IPR034335">
    <property type="entry name" value="PGES2_C"/>
</dbReference>
<evidence type="ECO:0000256" key="4">
    <source>
        <dbReference type="ARBA" id="ARBA00019474"/>
    </source>
</evidence>
<dbReference type="CDD" id="cd03197">
    <property type="entry name" value="GST_C_mPGES2"/>
    <property type="match status" value="1"/>
</dbReference>